<organism evidence="2 3">
    <name type="scientific">Elysia marginata</name>
    <dbReference type="NCBI Taxonomy" id="1093978"/>
    <lineage>
        <taxon>Eukaryota</taxon>
        <taxon>Metazoa</taxon>
        <taxon>Spiralia</taxon>
        <taxon>Lophotrochozoa</taxon>
        <taxon>Mollusca</taxon>
        <taxon>Gastropoda</taxon>
        <taxon>Heterobranchia</taxon>
        <taxon>Euthyneura</taxon>
        <taxon>Panpulmonata</taxon>
        <taxon>Sacoglossa</taxon>
        <taxon>Placobranchoidea</taxon>
        <taxon>Plakobranchidae</taxon>
        <taxon>Elysia</taxon>
    </lineage>
</organism>
<reference evidence="2 3" key="1">
    <citation type="journal article" date="2021" name="Elife">
        <title>Chloroplast acquisition without the gene transfer in kleptoplastic sea slugs, Plakobranchus ocellatus.</title>
        <authorList>
            <person name="Maeda T."/>
            <person name="Takahashi S."/>
            <person name="Yoshida T."/>
            <person name="Shimamura S."/>
            <person name="Takaki Y."/>
            <person name="Nagai Y."/>
            <person name="Toyoda A."/>
            <person name="Suzuki Y."/>
            <person name="Arimoto A."/>
            <person name="Ishii H."/>
            <person name="Satoh N."/>
            <person name="Nishiyama T."/>
            <person name="Hasebe M."/>
            <person name="Maruyama T."/>
            <person name="Minagawa J."/>
            <person name="Obokata J."/>
            <person name="Shigenobu S."/>
        </authorList>
    </citation>
    <scope>NUCLEOTIDE SEQUENCE [LARGE SCALE GENOMIC DNA]</scope>
</reference>
<feature type="region of interest" description="Disordered" evidence="1">
    <location>
        <begin position="71"/>
        <end position="95"/>
    </location>
</feature>
<name>A0AAV4JLL7_9GAST</name>
<protein>
    <submittedName>
        <fullName evidence="2">Uncharacterized protein</fullName>
    </submittedName>
</protein>
<evidence type="ECO:0000256" key="1">
    <source>
        <dbReference type="SAM" id="MobiDB-lite"/>
    </source>
</evidence>
<gene>
    <name evidence="2" type="ORF">ElyMa_006935800</name>
</gene>
<keyword evidence="3" id="KW-1185">Reference proteome</keyword>
<proteinExistence type="predicted"/>
<evidence type="ECO:0000313" key="2">
    <source>
        <dbReference type="EMBL" id="GFS21867.1"/>
    </source>
</evidence>
<accession>A0AAV4JLL7</accession>
<evidence type="ECO:0000313" key="3">
    <source>
        <dbReference type="Proteomes" id="UP000762676"/>
    </source>
</evidence>
<comment type="caution">
    <text evidence="2">The sequence shown here is derived from an EMBL/GenBank/DDBJ whole genome shotgun (WGS) entry which is preliminary data.</text>
</comment>
<dbReference type="EMBL" id="BMAT01013872">
    <property type="protein sequence ID" value="GFS21867.1"/>
    <property type="molecule type" value="Genomic_DNA"/>
</dbReference>
<sequence length="95" mass="10687">MYIKPLRHHYEEVAQSTSTIITSETGNCSHSRDVLRCRRPGSVPYSSSDVYIRRLQVLGLNPVALVMYLPPPSSTRSKPSLDVLRGKYLKRPGSD</sequence>
<dbReference type="AlphaFoldDB" id="A0AAV4JLL7"/>
<dbReference type="Proteomes" id="UP000762676">
    <property type="component" value="Unassembled WGS sequence"/>
</dbReference>